<dbReference type="Gene3D" id="3.40.800.10">
    <property type="entry name" value="Ureohydrolase domain"/>
    <property type="match status" value="1"/>
</dbReference>
<evidence type="ECO:0000256" key="1">
    <source>
        <dbReference type="ARBA" id="ARBA00022723"/>
    </source>
</evidence>
<dbReference type="GO" id="GO:0050415">
    <property type="term" value="F:formimidoylglutamase activity"/>
    <property type="evidence" value="ECO:0007669"/>
    <property type="project" value="UniProtKB-EC"/>
</dbReference>
<dbReference type="PANTHER" id="PTHR11358:SF26">
    <property type="entry name" value="GUANIDINO ACID HYDROLASE, MITOCHONDRIAL"/>
    <property type="match status" value="1"/>
</dbReference>
<accession>A0ABM9HFL0</accession>
<dbReference type="Pfam" id="PF00491">
    <property type="entry name" value="Arginase"/>
    <property type="match status" value="1"/>
</dbReference>
<dbReference type="PANTHER" id="PTHR11358">
    <property type="entry name" value="ARGINASE/AGMATINASE"/>
    <property type="match status" value="1"/>
</dbReference>
<dbReference type="PROSITE" id="PS51409">
    <property type="entry name" value="ARGINASE_2"/>
    <property type="match status" value="1"/>
</dbReference>
<dbReference type="InterPro" id="IPR006035">
    <property type="entry name" value="Ureohydrolase"/>
</dbReference>
<organism evidence="4 5">
    <name type="scientific">Nitrospina watsonii</name>
    <dbReference type="NCBI Taxonomy" id="1323948"/>
    <lineage>
        <taxon>Bacteria</taxon>
        <taxon>Pseudomonadati</taxon>
        <taxon>Nitrospinota/Tectimicrobiota group</taxon>
        <taxon>Nitrospinota</taxon>
        <taxon>Nitrospinia</taxon>
        <taxon>Nitrospinales</taxon>
        <taxon>Nitrospinaceae</taxon>
        <taxon>Nitrospina</taxon>
    </lineage>
</organism>
<evidence type="ECO:0000313" key="4">
    <source>
        <dbReference type="EMBL" id="CAI2719013.1"/>
    </source>
</evidence>
<evidence type="ECO:0000256" key="2">
    <source>
        <dbReference type="ARBA" id="ARBA00022801"/>
    </source>
</evidence>
<name>A0ABM9HFL0_9BACT</name>
<reference evidence="4 5" key="1">
    <citation type="submission" date="2022-09" db="EMBL/GenBank/DDBJ databases">
        <authorList>
            <person name="Kop L."/>
        </authorList>
    </citation>
    <scope>NUCLEOTIDE SEQUENCE [LARGE SCALE GENOMIC DNA]</scope>
    <source>
        <strain evidence="4 5">347</strain>
    </source>
</reference>
<dbReference type="CDD" id="cd09988">
    <property type="entry name" value="Formimidoylglutamase"/>
    <property type="match status" value="1"/>
</dbReference>
<comment type="similarity">
    <text evidence="3">Belongs to the arginase family.</text>
</comment>
<dbReference type="Proteomes" id="UP001157733">
    <property type="component" value="Chromosome"/>
</dbReference>
<dbReference type="SUPFAM" id="SSF52768">
    <property type="entry name" value="Arginase/deacetylase"/>
    <property type="match status" value="1"/>
</dbReference>
<protein>
    <submittedName>
        <fullName evidence="4">Formiminoglutamase</fullName>
        <ecNumber evidence="4">3.5.3.8</ecNumber>
    </submittedName>
</protein>
<evidence type="ECO:0000256" key="3">
    <source>
        <dbReference type="PROSITE-ProRule" id="PRU00742"/>
    </source>
</evidence>
<keyword evidence="5" id="KW-1185">Reference proteome</keyword>
<dbReference type="PIRSF" id="PIRSF036979">
    <property type="entry name" value="Arginase"/>
    <property type="match status" value="1"/>
</dbReference>
<proteinExistence type="inferred from homology"/>
<dbReference type="EC" id="3.5.3.8" evidence="4"/>
<evidence type="ECO:0000313" key="5">
    <source>
        <dbReference type="Proteomes" id="UP001157733"/>
    </source>
</evidence>
<gene>
    <name evidence="4" type="ORF">NSPWAT_2157</name>
</gene>
<dbReference type="InterPro" id="IPR023696">
    <property type="entry name" value="Ureohydrolase_dom_sf"/>
</dbReference>
<keyword evidence="1" id="KW-0479">Metal-binding</keyword>
<dbReference type="EMBL" id="OX336137">
    <property type="protein sequence ID" value="CAI2719013.1"/>
    <property type="molecule type" value="Genomic_DNA"/>
</dbReference>
<sequence>MKNNRLTCGAVYKARQPFYKGKMKDDPRLADIIYPGTEGHVVLLGFPYDEGVGRNGGRLGARQGPQAMRAWLRRYGTVYNPEFGVELSRLRIADAGDVAVGLPLEQAHAALTAKVAEILEKGGLPFVVGGGNDQSWPNMQALLDAYENRPVGALNVDAHLDVRPLIDGQAHSGSPFRLMLEDARFSGEHFIEFATQGSQAAKEHVEYVRHRHGHIHWLSEIYMNDDALGWFNAALGRVSWDCDAVFVSFDLDSVRMADCPGVSCPSVMGLRGSEALEIARIAGLNRKVKLFDLSEYNPLIEEERTGRLAASMFYHFCLGVASRKEV</sequence>
<keyword evidence="2 4" id="KW-0378">Hydrolase</keyword>